<feature type="region of interest" description="Disordered" evidence="1">
    <location>
        <begin position="230"/>
        <end position="306"/>
    </location>
</feature>
<feature type="compositionally biased region" description="Low complexity" evidence="1">
    <location>
        <begin position="240"/>
        <end position="254"/>
    </location>
</feature>
<feature type="compositionally biased region" description="Polar residues" evidence="1">
    <location>
        <begin position="451"/>
        <end position="462"/>
    </location>
</feature>
<keyword evidence="2" id="KW-0812">Transmembrane</keyword>
<feature type="compositionally biased region" description="Basic and acidic residues" evidence="1">
    <location>
        <begin position="370"/>
        <end position="386"/>
    </location>
</feature>
<dbReference type="AlphaFoldDB" id="A0A1B8AMH0"/>
<keyword evidence="4" id="KW-1185">Reference proteome</keyword>
<comment type="caution">
    <text evidence="3">The sequence shown here is derived from an EMBL/GenBank/DDBJ whole genome shotgun (WGS) entry which is preliminary data.</text>
</comment>
<feature type="compositionally biased region" description="Low complexity" evidence="1">
    <location>
        <begin position="695"/>
        <end position="705"/>
    </location>
</feature>
<evidence type="ECO:0000313" key="4">
    <source>
        <dbReference type="Proteomes" id="UP000091967"/>
    </source>
</evidence>
<protein>
    <submittedName>
        <fullName evidence="3">Uncharacterized protein</fullName>
    </submittedName>
</protein>
<keyword evidence="2" id="KW-0472">Membrane</keyword>
<feature type="region of interest" description="Disordered" evidence="1">
    <location>
        <begin position="838"/>
        <end position="877"/>
    </location>
</feature>
<evidence type="ECO:0000313" key="3">
    <source>
        <dbReference type="EMBL" id="OBS21770.1"/>
    </source>
</evidence>
<dbReference type="OMA" id="TKTPHSH"/>
<feature type="compositionally biased region" description="Basic and acidic residues" evidence="1">
    <location>
        <begin position="866"/>
        <end position="877"/>
    </location>
</feature>
<keyword evidence="2" id="KW-1133">Transmembrane helix</keyword>
<feature type="compositionally biased region" description="Basic and acidic residues" evidence="1">
    <location>
        <begin position="838"/>
        <end position="857"/>
    </location>
</feature>
<feature type="compositionally biased region" description="Polar residues" evidence="1">
    <location>
        <begin position="257"/>
        <end position="292"/>
    </location>
</feature>
<feature type="region of interest" description="Disordered" evidence="1">
    <location>
        <begin position="525"/>
        <end position="548"/>
    </location>
</feature>
<accession>A0A1B8AMH0</accession>
<feature type="compositionally biased region" description="Polar residues" evidence="1">
    <location>
        <begin position="718"/>
        <end position="757"/>
    </location>
</feature>
<name>A0A1B8AMH0_FUSPO</name>
<reference evidence="3 4" key="1">
    <citation type="submission" date="2016-06" db="EMBL/GenBank/DDBJ databases">
        <title>Living apart together: crosstalk between the core and supernumerary genomes in a fungal plant pathogen.</title>
        <authorList>
            <person name="Vanheule A."/>
            <person name="Audenaert K."/>
            <person name="Warris S."/>
            <person name="Van De Geest H."/>
            <person name="Schijlen E."/>
            <person name="Hofte M."/>
            <person name="De Saeger S."/>
            <person name="Haesaert G."/>
            <person name="Waalwijk C."/>
            <person name="Van Der Lee T."/>
        </authorList>
    </citation>
    <scope>NUCLEOTIDE SEQUENCE [LARGE SCALE GENOMIC DNA]</scope>
    <source>
        <strain evidence="3 4">2516</strain>
    </source>
</reference>
<feature type="compositionally biased region" description="Low complexity" evidence="1">
    <location>
        <begin position="387"/>
        <end position="401"/>
    </location>
</feature>
<gene>
    <name evidence="3" type="ORF">FPOA_08107</name>
</gene>
<feature type="region of interest" description="Disordered" evidence="1">
    <location>
        <begin position="634"/>
        <end position="680"/>
    </location>
</feature>
<organism evidence="3 4">
    <name type="scientific">Fusarium poae</name>
    <dbReference type="NCBI Taxonomy" id="36050"/>
    <lineage>
        <taxon>Eukaryota</taxon>
        <taxon>Fungi</taxon>
        <taxon>Dikarya</taxon>
        <taxon>Ascomycota</taxon>
        <taxon>Pezizomycotina</taxon>
        <taxon>Sordariomycetes</taxon>
        <taxon>Hypocreomycetidae</taxon>
        <taxon>Hypocreales</taxon>
        <taxon>Nectriaceae</taxon>
        <taxon>Fusarium</taxon>
    </lineage>
</organism>
<feature type="transmembrane region" description="Helical" evidence="2">
    <location>
        <begin position="20"/>
        <end position="41"/>
    </location>
</feature>
<feature type="compositionally biased region" description="Basic and acidic residues" evidence="1">
    <location>
        <begin position="406"/>
        <end position="417"/>
    </location>
</feature>
<feature type="region of interest" description="Disordered" evidence="1">
    <location>
        <begin position="695"/>
        <end position="804"/>
    </location>
</feature>
<evidence type="ECO:0000256" key="1">
    <source>
        <dbReference type="SAM" id="MobiDB-lite"/>
    </source>
</evidence>
<dbReference type="EMBL" id="LYXU01000003">
    <property type="protein sequence ID" value="OBS21770.1"/>
    <property type="molecule type" value="Genomic_DNA"/>
</dbReference>
<evidence type="ECO:0000256" key="2">
    <source>
        <dbReference type="SAM" id="Phobius"/>
    </source>
</evidence>
<proteinExistence type="predicted"/>
<feature type="compositionally biased region" description="Basic and acidic residues" evidence="1">
    <location>
        <begin position="230"/>
        <end position="239"/>
    </location>
</feature>
<dbReference type="Proteomes" id="UP000091967">
    <property type="component" value="Unassembled WGS sequence"/>
</dbReference>
<sequence length="877" mass="96412">MEFSTLLQREVRGAGGLGLGWILAFSIGGAILLFAAIGFLLTWRIKTRDKTDATTIYQVSESVEDHRRSIFSKRLVKRKYNGSRSLSRLSLSLPPVLPPLPTYNNFTFFGENNERGRSNSWIEEDKFHGPRVSRSRRDSLFSRDGWLGRAPTIPTLMTDDDLEKAQEAQEMEQGIHVQKRHSVETLKPSKTAPDLPLQEEYIQISPVRAPSRARVRASVTDTDLRDILRSTELRLKDGTSRSPSKNSRSSPTKRSPQKISSLRSTPRKNSPTKTPHSHRTASSLDSTNTTGTVRICRVPPSPSKRATIHTIPMDAQSRQVSVSSIGSAANSLLAEAAQELVLPGGLSSPSRLRGRQWEPQENAFVPNNEPPKDIVKDDSPDRRASQESEASSSLSTLYSANESEEKDQRDPFIERKAPGGLSSDSRGSLFGPRVSHRRGRNLSISIPGGQTIFNTQSRGQGQVQGKLRPSFVSTQAVGGPPISSYLQPPPERFQRSDSFHVRDQEGIALAFPASNSFTSILTPSVTTEGDSPLSFGNRMSESPKPEVPERVRPVLQENRHSMATVPSPSTMTSSPFDEQDMLSLLMGTGPKRSLPEPPRHIAQVDHIMMPKPVSPMPRQEFSQHLRQMSSTANTIYRDELPVDDPSAISTGSPLRRPTSRSKKDMLTLPPPPNVPSVGSLGNSIMELRRMNSMVSSYSGQSLGSSTNEPDSPTLPMLNLTSSFSRRHTSPATPRGSTSGRQNYLNLGSHNKNSSGSVATPMPIRPLPASRSARSNLGVEIREDDIEEGKENQEPTPVSSGLRETRKNVNVNVGRDSRDLSRGSSKSKLVTVSELIADNKRESKRKSVESVGLYDKDGFLNSSPDASGRETKGRCLRM</sequence>
<feature type="region of interest" description="Disordered" evidence="1">
    <location>
        <begin position="360"/>
        <end position="462"/>
    </location>
</feature>